<reference evidence="1 2" key="1">
    <citation type="submission" date="2015-09" db="EMBL/GenBank/DDBJ databases">
        <authorList>
            <consortium name="Pathogen Informatics"/>
        </authorList>
    </citation>
    <scope>NUCLEOTIDE SEQUENCE [LARGE SCALE GENOMIC DNA]</scope>
    <source>
        <strain evidence="1 2">2789STDY5608840</strain>
    </source>
</reference>
<dbReference type="EMBL" id="CYZH01000011">
    <property type="protein sequence ID" value="CUO56056.1"/>
    <property type="molecule type" value="Genomic_DNA"/>
</dbReference>
<evidence type="ECO:0000313" key="1">
    <source>
        <dbReference type="EMBL" id="CUO56056.1"/>
    </source>
</evidence>
<gene>
    <name evidence="1" type="ORF">ERS852397_02293</name>
</gene>
<proteinExistence type="predicted"/>
<evidence type="ECO:0000313" key="2">
    <source>
        <dbReference type="Proteomes" id="UP000095517"/>
    </source>
</evidence>
<accession>A0A174G4L4</accession>
<organism evidence="1 2">
    <name type="scientific">Bacteroides finegoldii</name>
    <dbReference type="NCBI Taxonomy" id="338188"/>
    <lineage>
        <taxon>Bacteria</taxon>
        <taxon>Pseudomonadati</taxon>
        <taxon>Bacteroidota</taxon>
        <taxon>Bacteroidia</taxon>
        <taxon>Bacteroidales</taxon>
        <taxon>Bacteroidaceae</taxon>
        <taxon>Bacteroides</taxon>
    </lineage>
</organism>
<sequence length="36" mass="4411">MKLPLFSYLYIPLNREIAYETKENAYTYFFTIETNL</sequence>
<dbReference type="AlphaFoldDB" id="A0A174G4L4"/>
<dbReference type="Proteomes" id="UP000095517">
    <property type="component" value="Unassembled WGS sequence"/>
</dbReference>
<protein>
    <submittedName>
        <fullName evidence="1">Uncharacterized protein</fullName>
    </submittedName>
</protein>
<name>A0A174G4L4_9BACE</name>